<evidence type="ECO:0000256" key="7">
    <source>
        <dbReference type="ARBA" id="ARBA00022840"/>
    </source>
</evidence>
<dbReference type="GO" id="GO:0005737">
    <property type="term" value="C:cytoplasm"/>
    <property type="evidence" value="ECO:0007669"/>
    <property type="project" value="UniProtKB-SubCell"/>
</dbReference>
<dbReference type="EMBL" id="UATH01000001">
    <property type="protein sequence ID" value="SPY08365.1"/>
    <property type="molecule type" value="Genomic_DNA"/>
</dbReference>
<keyword evidence="8 11" id="KW-0648">Protein biosynthesis</keyword>
<dbReference type="InterPro" id="IPR033656">
    <property type="entry name" value="HisRS_anticodon"/>
</dbReference>
<dbReference type="Gene3D" id="3.40.50.800">
    <property type="entry name" value="Anticodon-binding domain"/>
    <property type="match status" value="1"/>
</dbReference>
<evidence type="ECO:0000256" key="12">
    <source>
        <dbReference type="PIRSR" id="PIRSR001549-1"/>
    </source>
</evidence>
<evidence type="ECO:0000256" key="2">
    <source>
        <dbReference type="ARBA" id="ARBA00008226"/>
    </source>
</evidence>
<dbReference type="SUPFAM" id="SSF52954">
    <property type="entry name" value="Class II aaRS ABD-related"/>
    <property type="match status" value="1"/>
</dbReference>
<evidence type="ECO:0000313" key="14">
    <source>
        <dbReference type="EMBL" id="SPY08365.1"/>
    </source>
</evidence>
<comment type="subunit">
    <text evidence="3 11">Homodimer.</text>
</comment>
<evidence type="ECO:0000256" key="3">
    <source>
        <dbReference type="ARBA" id="ARBA00011738"/>
    </source>
</evidence>
<dbReference type="RefSeq" id="WP_113062634.1">
    <property type="nucleotide sequence ID" value="NZ_UATH01000001.1"/>
</dbReference>
<dbReference type="InterPro" id="IPR015807">
    <property type="entry name" value="His-tRNA-ligase"/>
</dbReference>
<feature type="binding site" evidence="12">
    <location>
        <begin position="93"/>
        <end position="95"/>
    </location>
    <ligand>
        <name>L-histidine</name>
        <dbReference type="ChEBI" id="CHEBI:57595"/>
    </ligand>
</feature>
<dbReference type="AlphaFoldDB" id="A0A2X1WNP6"/>
<feature type="binding site" evidence="12">
    <location>
        <position position="141"/>
    </location>
    <ligand>
        <name>L-histidine</name>
        <dbReference type="ChEBI" id="CHEBI:57595"/>
    </ligand>
</feature>
<evidence type="ECO:0000256" key="8">
    <source>
        <dbReference type="ARBA" id="ARBA00022917"/>
    </source>
</evidence>
<accession>A0A2X1WNP6</accession>
<evidence type="ECO:0000256" key="10">
    <source>
        <dbReference type="ARBA" id="ARBA00047639"/>
    </source>
</evidence>
<reference evidence="14 15" key="1">
    <citation type="submission" date="2018-06" db="EMBL/GenBank/DDBJ databases">
        <authorList>
            <consortium name="Pathogen Informatics"/>
            <person name="Doyle S."/>
        </authorList>
    </citation>
    <scope>NUCLEOTIDE SEQUENCE [LARGE SCALE GENOMIC DNA]</scope>
    <source>
        <strain evidence="14 15">NCTC11009</strain>
    </source>
</reference>
<dbReference type="SUPFAM" id="SSF55681">
    <property type="entry name" value="Class II aaRS and biotin synthetases"/>
    <property type="match status" value="1"/>
</dbReference>
<dbReference type="PANTHER" id="PTHR43707:SF1">
    <property type="entry name" value="HISTIDINE--TRNA LIGASE, MITOCHONDRIAL-RELATED"/>
    <property type="match status" value="1"/>
</dbReference>
<name>A0A2X1WNP6_9BURK</name>
<dbReference type="InterPro" id="IPR004516">
    <property type="entry name" value="HisRS/HisZ"/>
</dbReference>
<evidence type="ECO:0000313" key="15">
    <source>
        <dbReference type="Proteomes" id="UP000250242"/>
    </source>
</evidence>
<evidence type="ECO:0000256" key="9">
    <source>
        <dbReference type="ARBA" id="ARBA00023146"/>
    </source>
</evidence>
<evidence type="ECO:0000256" key="4">
    <source>
        <dbReference type="ARBA" id="ARBA00022490"/>
    </source>
</evidence>
<dbReference type="InterPro" id="IPR041715">
    <property type="entry name" value="HisRS-like_core"/>
</dbReference>
<dbReference type="InterPro" id="IPR045864">
    <property type="entry name" value="aa-tRNA-synth_II/BPL/LPL"/>
</dbReference>
<evidence type="ECO:0000256" key="5">
    <source>
        <dbReference type="ARBA" id="ARBA00022598"/>
    </source>
</evidence>
<keyword evidence="5 11" id="KW-0436">Ligase</keyword>
<dbReference type="PANTHER" id="PTHR43707">
    <property type="entry name" value="HISTIDYL-TRNA SYNTHETASE"/>
    <property type="match status" value="1"/>
</dbReference>
<dbReference type="GO" id="GO:0004821">
    <property type="term" value="F:histidine-tRNA ligase activity"/>
    <property type="evidence" value="ECO:0007669"/>
    <property type="project" value="UniProtKB-UniRule"/>
</dbReference>
<comment type="subcellular location">
    <subcellularLocation>
        <location evidence="1 11">Cytoplasm</location>
    </subcellularLocation>
</comment>
<dbReference type="FunFam" id="3.30.930.10:FF:000005">
    <property type="entry name" value="Histidine--tRNA ligase"/>
    <property type="match status" value="1"/>
</dbReference>
<keyword evidence="7 11" id="KW-0067">ATP-binding</keyword>
<dbReference type="NCBIfam" id="TIGR00442">
    <property type="entry name" value="hisS"/>
    <property type="match status" value="1"/>
</dbReference>
<evidence type="ECO:0000256" key="1">
    <source>
        <dbReference type="ARBA" id="ARBA00004496"/>
    </source>
</evidence>
<dbReference type="Proteomes" id="UP000250242">
    <property type="component" value="Unassembled WGS sequence"/>
</dbReference>
<dbReference type="InterPro" id="IPR036621">
    <property type="entry name" value="Anticodon-bd_dom_sf"/>
</dbReference>
<dbReference type="Pfam" id="PF03129">
    <property type="entry name" value="HGTP_anticodon"/>
    <property type="match status" value="1"/>
</dbReference>
<dbReference type="GO" id="GO:0006427">
    <property type="term" value="P:histidyl-tRNA aminoacylation"/>
    <property type="evidence" value="ECO:0007669"/>
    <property type="project" value="UniProtKB-UniRule"/>
</dbReference>
<feature type="binding site" evidence="12">
    <location>
        <begin position="272"/>
        <end position="273"/>
    </location>
    <ligand>
        <name>L-histidine</name>
        <dbReference type="ChEBI" id="CHEBI:57595"/>
    </ligand>
</feature>
<dbReference type="CDD" id="cd00773">
    <property type="entry name" value="HisRS-like_core"/>
    <property type="match status" value="1"/>
</dbReference>
<proteinExistence type="inferred from homology"/>
<protein>
    <recommendedName>
        <fullName evidence="11">Histidine--tRNA ligase</fullName>
        <ecNumber evidence="11">6.1.1.21</ecNumber>
    </recommendedName>
    <alternativeName>
        <fullName evidence="11">Histidyl-tRNA synthetase</fullName>
        <shortName evidence="11">HisRS</shortName>
    </alternativeName>
</protein>
<dbReference type="EC" id="6.1.1.21" evidence="11"/>
<organism evidence="14 15">
    <name type="scientific">Oligella urethralis</name>
    <dbReference type="NCBI Taxonomy" id="90245"/>
    <lineage>
        <taxon>Bacteria</taxon>
        <taxon>Pseudomonadati</taxon>
        <taxon>Pseudomonadota</taxon>
        <taxon>Betaproteobacteria</taxon>
        <taxon>Burkholderiales</taxon>
        <taxon>Alcaligenaceae</taxon>
        <taxon>Oligella</taxon>
    </lineage>
</organism>
<keyword evidence="4 11" id="KW-0963">Cytoplasm</keyword>
<dbReference type="InterPro" id="IPR004154">
    <property type="entry name" value="Anticodon-bd"/>
</dbReference>
<keyword evidence="6 11" id="KW-0547">Nucleotide-binding</keyword>
<gene>
    <name evidence="11 14" type="primary">hisS</name>
    <name evidence="14" type="ORF">NCTC11009_01591</name>
</gene>
<dbReference type="GO" id="GO:0005524">
    <property type="term" value="F:ATP binding"/>
    <property type="evidence" value="ECO:0007669"/>
    <property type="project" value="UniProtKB-UniRule"/>
</dbReference>
<dbReference type="CDD" id="cd00859">
    <property type="entry name" value="HisRS_anticodon"/>
    <property type="match status" value="1"/>
</dbReference>
<keyword evidence="9 11" id="KW-0030">Aminoacyl-tRNA synthetase</keyword>
<dbReference type="Gene3D" id="3.30.930.10">
    <property type="entry name" value="Bira Bifunctional Protein, Domain 2"/>
    <property type="match status" value="1"/>
</dbReference>
<dbReference type="PROSITE" id="PS50862">
    <property type="entry name" value="AA_TRNA_LIGASE_II"/>
    <property type="match status" value="1"/>
</dbReference>
<sequence length="435" mass="49310">MSKTFNKVHAIRGMNDILPNESYKWQQLENIIKSLLAQYGYQNIRTPILEQTRLFARGIGEVTDIVEKEMYTFTMKKDADKVDPEDMLTMRPEFTAGVVRAAIEHNLLYERPLRAYAMGQVFRHERPQKGRYRQFHQLSVEAMGFDGPDMDVEIILLLARLWRKLKLTNIRLELNCLGQSAERAQHREALIAYLEKHVAILDEDAKRRMYSNPLRVLDTKNPAMQEMANNAPKLFDYLGAESKAHFEAVCERLQQAGIDYVINPRLVRGLDYYNLTVFEWVTDALGAQGTVCGGGRYDGLFELLGGKATPCVGFGLGLERLLELADEQGVFESPQETEIYFVHQGEKASQVAALLAEKCRDAGWKVMVHAGSSGFKSQFKRADLSGARWAVVIGEEELAQNKVALKPLRATENGTIEHQFEVPQADLVQVLAERK</sequence>
<feature type="domain" description="Aminoacyl-transfer RNA synthetases class-II family profile" evidence="13">
    <location>
        <begin position="1"/>
        <end position="334"/>
    </location>
</feature>
<dbReference type="Pfam" id="PF13393">
    <property type="entry name" value="tRNA-synt_His"/>
    <property type="match status" value="1"/>
</dbReference>
<dbReference type="PIRSF" id="PIRSF001549">
    <property type="entry name" value="His-tRNA_synth"/>
    <property type="match status" value="1"/>
</dbReference>
<feature type="binding site" evidence="12">
    <location>
        <position position="137"/>
    </location>
    <ligand>
        <name>L-histidine</name>
        <dbReference type="ChEBI" id="CHEBI:57595"/>
    </ligand>
</feature>
<dbReference type="HAMAP" id="MF_00127">
    <property type="entry name" value="His_tRNA_synth"/>
    <property type="match status" value="1"/>
</dbReference>
<feature type="binding site" evidence="12">
    <location>
        <position position="123"/>
    </location>
    <ligand>
        <name>L-histidine</name>
        <dbReference type="ChEBI" id="CHEBI:57595"/>
    </ligand>
</feature>
<evidence type="ECO:0000256" key="11">
    <source>
        <dbReference type="HAMAP-Rule" id="MF_00127"/>
    </source>
</evidence>
<comment type="catalytic activity">
    <reaction evidence="10 11">
        <text>tRNA(His) + L-histidine + ATP = L-histidyl-tRNA(His) + AMP + diphosphate + H(+)</text>
        <dbReference type="Rhea" id="RHEA:17313"/>
        <dbReference type="Rhea" id="RHEA-COMP:9665"/>
        <dbReference type="Rhea" id="RHEA-COMP:9689"/>
        <dbReference type="ChEBI" id="CHEBI:15378"/>
        <dbReference type="ChEBI" id="CHEBI:30616"/>
        <dbReference type="ChEBI" id="CHEBI:33019"/>
        <dbReference type="ChEBI" id="CHEBI:57595"/>
        <dbReference type="ChEBI" id="CHEBI:78442"/>
        <dbReference type="ChEBI" id="CHEBI:78527"/>
        <dbReference type="ChEBI" id="CHEBI:456215"/>
        <dbReference type="EC" id="6.1.1.21"/>
    </reaction>
</comment>
<evidence type="ECO:0000259" key="13">
    <source>
        <dbReference type="PROSITE" id="PS50862"/>
    </source>
</evidence>
<comment type="similarity">
    <text evidence="2 11">Belongs to the class-II aminoacyl-tRNA synthetase family.</text>
</comment>
<dbReference type="InterPro" id="IPR006195">
    <property type="entry name" value="aa-tRNA-synth_II"/>
</dbReference>
<evidence type="ECO:0000256" key="6">
    <source>
        <dbReference type="ARBA" id="ARBA00022741"/>
    </source>
</evidence>
<feature type="binding site" evidence="12">
    <location>
        <position position="268"/>
    </location>
    <ligand>
        <name>L-histidine</name>
        <dbReference type="ChEBI" id="CHEBI:57595"/>
    </ligand>
</feature>